<evidence type="ECO:0000313" key="5">
    <source>
        <dbReference type="Proteomes" id="UP001221302"/>
    </source>
</evidence>
<dbReference type="GO" id="GO:0016788">
    <property type="term" value="F:hydrolase activity, acting on ester bonds"/>
    <property type="evidence" value="ECO:0007669"/>
    <property type="project" value="TreeGrafter"/>
</dbReference>
<dbReference type="EMBL" id="JARGDL010000024">
    <property type="protein sequence ID" value="MDF1613048.1"/>
    <property type="molecule type" value="Genomic_DNA"/>
</dbReference>
<comment type="caution">
    <text evidence="4">The sequence shown here is derived from an EMBL/GenBank/DDBJ whole genome shotgun (WGS) entry which is preliminary data.</text>
</comment>
<dbReference type="Pfam" id="PF00756">
    <property type="entry name" value="Esterase"/>
    <property type="match status" value="1"/>
</dbReference>
<comment type="similarity">
    <text evidence="1">Belongs to the esterase D family.</text>
</comment>
<dbReference type="AlphaFoldDB" id="A0AAE3TD44"/>
<feature type="signal peptide" evidence="3">
    <location>
        <begin position="1"/>
        <end position="20"/>
    </location>
</feature>
<dbReference type="SUPFAM" id="SSF53474">
    <property type="entry name" value="alpha/beta-Hydrolases"/>
    <property type="match status" value="1"/>
</dbReference>
<keyword evidence="5" id="KW-1185">Reference proteome</keyword>
<keyword evidence="2 4" id="KW-0378">Hydrolase</keyword>
<organism evidence="4 5">
    <name type="scientific">Stygiobacter electus</name>
    <dbReference type="NCBI Taxonomy" id="3032292"/>
    <lineage>
        <taxon>Bacteria</taxon>
        <taxon>Pseudomonadati</taxon>
        <taxon>Ignavibacteriota</taxon>
        <taxon>Ignavibacteria</taxon>
        <taxon>Ignavibacteriales</taxon>
        <taxon>Melioribacteraceae</taxon>
        <taxon>Stygiobacter</taxon>
    </lineage>
</organism>
<dbReference type="Gene3D" id="3.40.50.1820">
    <property type="entry name" value="alpha/beta hydrolase"/>
    <property type="match status" value="1"/>
</dbReference>
<accession>A0AAE3TD44</accession>
<dbReference type="InterPro" id="IPR029058">
    <property type="entry name" value="AB_hydrolase_fold"/>
</dbReference>
<evidence type="ECO:0000313" key="4">
    <source>
        <dbReference type="EMBL" id="MDF1613048.1"/>
    </source>
</evidence>
<dbReference type="Proteomes" id="UP001221302">
    <property type="component" value="Unassembled WGS sequence"/>
</dbReference>
<reference evidence="4" key="1">
    <citation type="submission" date="2023-03" db="EMBL/GenBank/DDBJ databases">
        <title>Stygiobacter electus gen. nov., sp. nov., facultatively anaerobic thermotolerant bacterium of the class Ignavibacteria from a well of Yessentuki mineral water deposit.</title>
        <authorList>
            <person name="Podosokorskaya O.A."/>
            <person name="Elcheninov A.G."/>
            <person name="Petrova N.F."/>
            <person name="Zavarzina D.G."/>
            <person name="Kublanov I.V."/>
            <person name="Merkel A.Y."/>
        </authorList>
    </citation>
    <scope>NUCLEOTIDE SEQUENCE</scope>
    <source>
        <strain evidence="4">09-Me</strain>
    </source>
</reference>
<gene>
    <name evidence="4" type="ORF">P0M35_12860</name>
</gene>
<evidence type="ECO:0000256" key="3">
    <source>
        <dbReference type="SAM" id="SignalP"/>
    </source>
</evidence>
<dbReference type="PANTHER" id="PTHR40841">
    <property type="entry name" value="SIDEROPHORE TRIACETYLFUSARININE C ESTERASE"/>
    <property type="match status" value="1"/>
</dbReference>
<proteinExistence type="inferred from homology"/>
<dbReference type="InterPro" id="IPR052558">
    <property type="entry name" value="Siderophore_Hydrolase_D"/>
</dbReference>
<protein>
    <submittedName>
        <fullName evidence="4">Alpha/beta hydrolase-fold protein</fullName>
    </submittedName>
</protein>
<dbReference type="RefSeq" id="WP_321536819.1">
    <property type="nucleotide sequence ID" value="NZ_JARGDL010000024.1"/>
</dbReference>
<sequence>MKKYFRIVLFFLFIFSLSNDNIFSQVLDKDTTKQLVSLRRTEVHKLFSKSNNVLYPIYISLPGDYNYTQKNYPVIFMLDAYSSFGIMTQMVRLLTFNKDLPELIIVGISSEGGSKEFNYNRMRDFTPTETQNEKERLMFPISGGGNKFLNFIKDELIPFVKSNYRIDEKDKTLVGHSLGGLFAFYFLFTEPNLFNRYVIISPALFWDNEYLLKLEDSFYEKNKTLNATVYTTVGSLEDSIFINPWQKLVDKIKLHNYNGLKLIAKISENETHYTIIPYISTHGLISVFKK</sequence>
<dbReference type="InterPro" id="IPR000801">
    <property type="entry name" value="Esterase-like"/>
</dbReference>
<evidence type="ECO:0000256" key="1">
    <source>
        <dbReference type="ARBA" id="ARBA00005622"/>
    </source>
</evidence>
<dbReference type="PANTHER" id="PTHR40841:SF2">
    <property type="entry name" value="SIDEROPHORE-DEGRADING ESTERASE (EUROFUNG)"/>
    <property type="match status" value="1"/>
</dbReference>
<evidence type="ECO:0000256" key="2">
    <source>
        <dbReference type="ARBA" id="ARBA00022801"/>
    </source>
</evidence>
<feature type="chain" id="PRO_5041985206" evidence="3">
    <location>
        <begin position="21"/>
        <end position="290"/>
    </location>
</feature>
<keyword evidence="3" id="KW-0732">Signal</keyword>
<name>A0AAE3TD44_9BACT</name>